<accession>A0A8H3EV32</accession>
<evidence type="ECO:0000256" key="1">
    <source>
        <dbReference type="SAM" id="MobiDB-lite"/>
    </source>
</evidence>
<evidence type="ECO:0000313" key="3">
    <source>
        <dbReference type="Proteomes" id="UP000664203"/>
    </source>
</evidence>
<sequence length="113" mass="12347">MVMTHITWFTNTVSESVNVLLGATIGQPGVRKIGTLDEDTKLGVPVKPSTKVRSLIIRRERIHYLEEIGFHAPDISATQNPDDSKQRSKPDGNIGDPGIGGCAETFIFMVAKK</sequence>
<organism evidence="2 3">
    <name type="scientific">Alectoria fallacina</name>
    <dbReference type="NCBI Taxonomy" id="1903189"/>
    <lineage>
        <taxon>Eukaryota</taxon>
        <taxon>Fungi</taxon>
        <taxon>Dikarya</taxon>
        <taxon>Ascomycota</taxon>
        <taxon>Pezizomycotina</taxon>
        <taxon>Lecanoromycetes</taxon>
        <taxon>OSLEUM clade</taxon>
        <taxon>Lecanoromycetidae</taxon>
        <taxon>Lecanorales</taxon>
        <taxon>Lecanorineae</taxon>
        <taxon>Parmeliaceae</taxon>
        <taxon>Alectoria</taxon>
    </lineage>
</organism>
<protein>
    <submittedName>
        <fullName evidence="2">Uncharacterized protein</fullName>
    </submittedName>
</protein>
<dbReference type="Proteomes" id="UP000664203">
    <property type="component" value="Unassembled WGS sequence"/>
</dbReference>
<name>A0A8H3EV32_9LECA</name>
<comment type="caution">
    <text evidence="2">The sequence shown here is derived from an EMBL/GenBank/DDBJ whole genome shotgun (WGS) entry which is preliminary data.</text>
</comment>
<gene>
    <name evidence="2" type="ORF">ALECFALPRED_006922</name>
</gene>
<proteinExistence type="predicted"/>
<dbReference type="AlphaFoldDB" id="A0A8H3EV32"/>
<evidence type="ECO:0000313" key="2">
    <source>
        <dbReference type="EMBL" id="CAF9910888.1"/>
    </source>
</evidence>
<feature type="region of interest" description="Disordered" evidence="1">
    <location>
        <begin position="73"/>
        <end position="100"/>
    </location>
</feature>
<reference evidence="2" key="1">
    <citation type="submission" date="2021-03" db="EMBL/GenBank/DDBJ databases">
        <authorList>
            <person name="Tagirdzhanova G."/>
        </authorList>
    </citation>
    <scope>NUCLEOTIDE SEQUENCE</scope>
</reference>
<dbReference type="EMBL" id="CAJPDR010000045">
    <property type="protein sequence ID" value="CAF9910888.1"/>
    <property type="molecule type" value="Genomic_DNA"/>
</dbReference>
<keyword evidence="3" id="KW-1185">Reference proteome</keyword>